<proteinExistence type="predicted"/>
<name>A0ABT8ZWA1_9SPHN</name>
<dbReference type="SUPFAM" id="SSF55909">
    <property type="entry name" value="Pentein"/>
    <property type="match status" value="1"/>
</dbReference>
<dbReference type="RefSeq" id="WP_304560312.1">
    <property type="nucleotide sequence ID" value="NZ_JAUQSZ010000003.1"/>
</dbReference>
<dbReference type="EMBL" id="JAUQSZ010000003">
    <property type="protein sequence ID" value="MDO7841853.1"/>
    <property type="molecule type" value="Genomic_DNA"/>
</dbReference>
<dbReference type="Proteomes" id="UP001176468">
    <property type="component" value="Unassembled WGS sequence"/>
</dbReference>
<dbReference type="Gene3D" id="3.75.10.10">
    <property type="entry name" value="L-arginine/glycine Amidinotransferase, Chain A"/>
    <property type="match status" value="1"/>
</dbReference>
<organism evidence="1 2">
    <name type="scientific">Sphingomonas immobilis</name>
    <dbReference type="NCBI Taxonomy" id="3063997"/>
    <lineage>
        <taxon>Bacteria</taxon>
        <taxon>Pseudomonadati</taxon>
        <taxon>Pseudomonadota</taxon>
        <taxon>Alphaproteobacteria</taxon>
        <taxon>Sphingomonadales</taxon>
        <taxon>Sphingomonadaceae</taxon>
        <taxon>Sphingomonas</taxon>
    </lineage>
</organism>
<evidence type="ECO:0000313" key="1">
    <source>
        <dbReference type="EMBL" id="MDO7841853.1"/>
    </source>
</evidence>
<keyword evidence="2" id="KW-1185">Reference proteome</keyword>
<comment type="caution">
    <text evidence="1">The sequence shown here is derived from an EMBL/GenBank/DDBJ whole genome shotgun (WGS) entry which is preliminary data.</text>
</comment>
<reference evidence="1" key="1">
    <citation type="submission" date="2023-07" db="EMBL/GenBank/DDBJ databases">
        <authorList>
            <person name="Kim M.K."/>
        </authorList>
    </citation>
    <scope>NUCLEOTIDE SEQUENCE</scope>
    <source>
        <strain evidence="1">CA1-15</strain>
    </source>
</reference>
<evidence type="ECO:0000313" key="2">
    <source>
        <dbReference type="Proteomes" id="UP001176468"/>
    </source>
</evidence>
<accession>A0ABT8ZWA1</accession>
<gene>
    <name evidence="1" type="ORF">Q5H94_05915</name>
</gene>
<protein>
    <submittedName>
        <fullName evidence="1">Uncharacterized protein</fullName>
    </submittedName>
</protein>
<sequence length="104" mass="11140">MRKRWPALGAIGRAARVVLPPEYALHLKSAVSLLDEDSALTTRAGEDSGLFASFRQLVVPAGEEAAANALRVNRRLLVGSQFPATLPMLADEGYIVVPLDALQT</sequence>